<feature type="coiled-coil region" evidence="1">
    <location>
        <begin position="118"/>
        <end position="145"/>
    </location>
</feature>
<dbReference type="EMBL" id="JADFAQ010000028">
    <property type="protein sequence ID" value="MBE5728181.1"/>
    <property type="molecule type" value="Genomic_DNA"/>
</dbReference>
<evidence type="ECO:0000256" key="1">
    <source>
        <dbReference type="SAM" id="Coils"/>
    </source>
</evidence>
<dbReference type="Proteomes" id="UP000763484">
    <property type="component" value="Unassembled WGS sequence"/>
</dbReference>
<sequence>MDINLKKPKKSDLDSLASTIKTFGAVTTPYLENAISFSNLYKTTGLESYRKEAIENVNSFEHIMRLYSVSLQEMLKDLTGFIKETVKEITYDSLSGEFHDRLEGLLEETTRPIDLSYLKTYKEYMENLKEDKSGYRENVKLLEKTKEDFYNYIKNTSSNLSDVIKSLFTEE</sequence>
<reference evidence="2 3" key="1">
    <citation type="submission" date="2020-09" db="EMBL/GenBank/DDBJ databases">
        <title>Genomic characterization of a novel Parvarchaeota family in acid mine drainage sediments.</title>
        <authorList>
            <person name="Luo Z.-H."/>
        </authorList>
    </citation>
    <scope>NUCLEOTIDE SEQUENCE [LARGE SCALE GENOMIC DNA]</scope>
    <source>
        <strain evidence="2">TL1-5_bins.178</strain>
    </source>
</reference>
<dbReference type="AlphaFoldDB" id="A0A8T3URC4"/>
<keyword evidence="1" id="KW-0175">Coiled coil</keyword>
<comment type="caution">
    <text evidence="2">The sequence shown here is derived from an EMBL/GenBank/DDBJ whole genome shotgun (WGS) entry which is preliminary data.</text>
</comment>
<name>A0A8T3URC4_9ARCH</name>
<organism evidence="2 3">
    <name type="scientific">Candidatus Acidifodinimicrobium mancum</name>
    <dbReference type="NCBI Taxonomy" id="2898728"/>
    <lineage>
        <taxon>Archaea</taxon>
        <taxon>Candidatus Parvarchaeota</taxon>
        <taxon>Candidatus Acidifodinimicrobiaceae</taxon>
        <taxon>Candidatus Acidifodinimicrobium</taxon>
    </lineage>
</organism>
<accession>A0A8T3URC4</accession>
<protein>
    <submittedName>
        <fullName evidence="2">Uncharacterized protein</fullName>
    </submittedName>
</protein>
<gene>
    <name evidence="2" type="ORF">IHE50_02070</name>
</gene>
<evidence type="ECO:0000313" key="3">
    <source>
        <dbReference type="Proteomes" id="UP000763484"/>
    </source>
</evidence>
<proteinExistence type="predicted"/>
<evidence type="ECO:0000313" key="2">
    <source>
        <dbReference type="EMBL" id="MBE5728181.1"/>
    </source>
</evidence>